<accession>A0ABV7DGD8</accession>
<sequence length="155" mass="16806">MSALSKRNPELFGLIRSLDDLNRTVDEFAAKIGVRVRHFTSNIEGEILDYVHKTANEVDAFLINPAGLTQFGMATRDALMEPGRPYLEVHFANLARWFHSTGTYDDSSIFSFGATGVMEGLRHHGYLGGLLALTLALDDTAFLGAGAPPVPPGDA</sequence>
<keyword evidence="7" id="KW-0456">Lyase</keyword>
<keyword evidence="6" id="KW-0057">Aromatic amino acid biosynthesis</keyword>
<evidence type="ECO:0000256" key="2">
    <source>
        <dbReference type="ARBA" id="ARBA00004902"/>
    </source>
</evidence>
<comment type="pathway">
    <text evidence="2">Metabolic intermediate biosynthesis; chorismate biosynthesis; chorismate from D-erythrose 4-phosphate and phosphoenolpyruvate: step 3/7.</text>
</comment>
<evidence type="ECO:0000256" key="5">
    <source>
        <dbReference type="ARBA" id="ARBA00012060"/>
    </source>
</evidence>
<dbReference type="Proteomes" id="UP001595377">
    <property type="component" value="Unassembled WGS sequence"/>
</dbReference>
<reference evidence="9" key="1">
    <citation type="journal article" date="2019" name="Int. J. Syst. Evol. Microbiol.">
        <title>The Global Catalogue of Microorganisms (GCM) 10K type strain sequencing project: providing services to taxonomists for standard genome sequencing and annotation.</title>
        <authorList>
            <consortium name="The Broad Institute Genomics Platform"/>
            <consortium name="The Broad Institute Genome Sequencing Center for Infectious Disease"/>
            <person name="Wu L."/>
            <person name="Ma J."/>
        </authorList>
    </citation>
    <scope>NUCLEOTIDE SEQUENCE [LARGE SCALE GENOMIC DNA]</scope>
    <source>
        <strain evidence="9">KCTC 52677</strain>
    </source>
</reference>
<comment type="caution">
    <text evidence="8">The sequence shown here is derived from an EMBL/GenBank/DDBJ whole genome shotgun (WGS) entry which is preliminary data.</text>
</comment>
<name>A0ABV7DGD8_9HYPH</name>
<keyword evidence="9" id="KW-1185">Reference proteome</keyword>
<dbReference type="EMBL" id="JBHRSP010000017">
    <property type="protein sequence ID" value="MFC3073656.1"/>
    <property type="molecule type" value="Genomic_DNA"/>
</dbReference>
<dbReference type="EC" id="4.2.1.10" evidence="5"/>
<dbReference type="PANTHER" id="PTHR21272">
    <property type="entry name" value="CATABOLIC 3-DEHYDROQUINASE"/>
    <property type="match status" value="1"/>
</dbReference>
<keyword evidence="6" id="KW-0028">Amino-acid biosynthesis</keyword>
<evidence type="ECO:0000256" key="7">
    <source>
        <dbReference type="ARBA" id="ARBA00023239"/>
    </source>
</evidence>
<dbReference type="PIRSF" id="PIRSF001399">
    <property type="entry name" value="DHquinase_II"/>
    <property type="match status" value="1"/>
</dbReference>
<comment type="catalytic activity">
    <reaction evidence="1">
        <text>3-dehydroquinate = 3-dehydroshikimate + H2O</text>
        <dbReference type="Rhea" id="RHEA:21096"/>
        <dbReference type="ChEBI" id="CHEBI:15377"/>
        <dbReference type="ChEBI" id="CHEBI:16630"/>
        <dbReference type="ChEBI" id="CHEBI:32364"/>
        <dbReference type="EC" id="4.2.1.10"/>
    </reaction>
</comment>
<dbReference type="Gene3D" id="3.40.50.9100">
    <property type="entry name" value="Dehydroquinase, class II"/>
    <property type="match status" value="1"/>
</dbReference>
<comment type="subunit">
    <text evidence="4">Homododecamer.</text>
</comment>
<evidence type="ECO:0000313" key="8">
    <source>
        <dbReference type="EMBL" id="MFC3073656.1"/>
    </source>
</evidence>
<dbReference type="SUPFAM" id="SSF52304">
    <property type="entry name" value="Type II 3-dehydroquinate dehydratase"/>
    <property type="match status" value="1"/>
</dbReference>
<evidence type="ECO:0000313" key="9">
    <source>
        <dbReference type="Proteomes" id="UP001595377"/>
    </source>
</evidence>
<dbReference type="RefSeq" id="WP_257313524.1">
    <property type="nucleotide sequence ID" value="NZ_JANFDG010000004.1"/>
</dbReference>
<comment type="similarity">
    <text evidence="3">Belongs to the type-II 3-dehydroquinase family.</text>
</comment>
<dbReference type="InterPro" id="IPR036441">
    <property type="entry name" value="DHquinase_II_sf"/>
</dbReference>
<evidence type="ECO:0000256" key="3">
    <source>
        <dbReference type="ARBA" id="ARBA00011037"/>
    </source>
</evidence>
<protein>
    <recommendedName>
        <fullName evidence="5">3-dehydroquinate dehydratase</fullName>
        <ecNumber evidence="5">4.2.1.10</ecNumber>
    </recommendedName>
</protein>
<proteinExistence type="inferred from homology"/>
<evidence type="ECO:0000256" key="6">
    <source>
        <dbReference type="ARBA" id="ARBA00023141"/>
    </source>
</evidence>
<evidence type="ECO:0000256" key="4">
    <source>
        <dbReference type="ARBA" id="ARBA00011193"/>
    </source>
</evidence>
<evidence type="ECO:0000256" key="1">
    <source>
        <dbReference type="ARBA" id="ARBA00001864"/>
    </source>
</evidence>
<gene>
    <name evidence="8" type="ORF">ACFOHH_11115</name>
</gene>
<dbReference type="PANTHER" id="PTHR21272:SF3">
    <property type="entry name" value="CATABOLIC 3-DEHYDROQUINASE"/>
    <property type="match status" value="1"/>
</dbReference>
<dbReference type="Pfam" id="PF01220">
    <property type="entry name" value="DHquinase_II"/>
    <property type="match status" value="1"/>
</dbReference>
<dbReference type="InterPro" id="IPR001874">
    <property type="entry name" value="DHquinase_II"/>
</dbReference>
<organism evidence="8 9">
    <name type="scientific">Shinella pollutisoli</name>
    <dbReference type="NCBI Taxonomy" id="2250594"/>
    <lineage>
        <taxon>Bacteria</taxon>
        <taxon>Pseudomonadati</taxon>
        <taxon>Pseudomonadota</taxon>
        <taxon>Alphaproteobacteria</taxon>
        <taxon>Hyphomicrobiales</taxon>
        <taxon>Rhizobiaceae</taxon>
        <taxon>Shinella</taxon>
    </lineage>
</organism>